<dbReference type="OrthoDB" id="2971563at2"/>
<dbReference type="Proteomes" id="UP000183685">
    <property type="component" value="Unassembled WGS sequence"/>
</dbReference>
<dbReference type="InterPro" id="IPR050855">
    <property type="entry name" value="NDM-1-like"/>
</dbReference>
<dbReference type="SMART" id="SM00849">
    <property type="entry name" value="Lactamase_B"/>
    <property type="match status" value="1"/>
</dbReference>
<dbReference type="Gene3D" id="3.60.15.10">
    <property type="entry name" value="Ribonuclease Z/Hydroxyacylglutathione hydrolase-like"/>
    <property type="match status" value="1"/>
</dbReference>
<evidence type="ECO:0000313" key="3">
    <source>
        <dbReference type="EMBL" id="SDE37885.1"/>
    </source>
</evidence>
<reference evidence="3 4" key="1">
    <citation type="submission" date="2016-10" db="EMBL/GenBank/DDBJ databases">
        <authorList>
            <person name="de Groot N.N."/>
        </authorList>
    </citation>
    <scope>NUCLEOTIDE SEQUENCE [LARGE SCALE GENOMIC DNA]</scope>
    <source>
        <strain evidence="3 4">CGMCC 1.9109</strain>
    </source>
</reference>
<keyword evidence="4" id="KW-1185">Reference proteome</keyword>
<evidence type="ECO:0000313" key="4">
    <source>
        <dbReference type="Proteomes" id="UP000183685"/>
    </source>
</evidence>
<dbReference type="Gene3D" id="1.10.10.10">
    <property type="entry name" value="Winged helix-like DNA-binding domain superfamily/Winged helix DNA-binding domain"/>
    <property type="match status" value="1"/>
</dbReference>
<dbReference type="EMBL" id="FNAK01000006">
    <property type="protein sequence ID" value="SDE37885.1"/>
    <property type="molecule type" value="Genomic_DNA"/>
</dbReference>
<dbReference type="InterPro" id="IPR036388">
    <property type="entry name" value="WH-like_DNA-bd_sf"/>
</dbReference>
<dbReference type="PANTHER" id="PTHR42951">
    <property type="entry name" value="METALLO-BETA-LACTAMASE DOMAIN-CONTAINING"/>
    <property type="match status" value="1"/>
</dbReference>
<gene>
    <name evidence="3" type="ORF">SAMN04488071_2775</name>
</gene>
<proteinExistence type="inferred from homology"/>
<comment type="similarity">
    <text evidence="1">Belongs to the metallo-beta-lactamase superfamily. Class-B beta-lactamase family.</text>
</comment>
<dbReference type="AlphaFoldDB" id="A0A1G7CHI9"/>
<sequence>MTKNKAGVSKGEAKALAQASVADHRRGVVEDDGLWYPHGDAVPEGSTVIPVADGVYWARMPLPWSLDHINVYLFDEGDSWSVVDTGSMGKRGIAAWEALEADFLGGKPISRVIGTHLHPDHIGLAGWLAERFGASLTMTALEYMTASNLWMGGTKEVPDNEIEFMLKSGVDPQFEPMMRSARFDNYRRGVHQLPPRYIRVEDGSDLMLGGRRWRVVIGRGHSPEHACLSCLDEPLFISGDQVLPNITSNVSVHAREPEANPLAHWITSLERMKGIPGDPLVLPSHGRVFKGLETRLTALVDSHLGKLKSLHDWCSEARTPVETFPSLFRRKLTGMDFYMALGEALAHLHLLESLSLMKRTFDGDVYRFEAVGTYDASLVAGQAKALPGVALRELADIY</sequence>
<name>A0A1G7CHI9_9PROT</name>
<organism evidence="3 4">
    <name type="scientific">Kordiimonas lacus</name>
    <dbReference type="NCBI Taxonomy" id="637679"/>
    <lineage>
        <taxon>Bacteria</taxon>
        <taxon>Pseudomonadati</taxon>
        <taxon>Pseudomonadota</taxon>
        <taxon>Alphaproteobacteria</taxon>
        <taxon>Kordiimonadales</taxon>
        <taxon>Kordiimonadaceae</taxon>
        <taxon>Kordiimonas</taxon>
    </lineage>
</organism>
<dbReference type="Pfam" id="PF00753">
    <property type="entry name" value="Lactamase_B"/>
    <property type="match status" value="1"/>
</dbReference>
<feature type="domain" description="Metallo-beta-lactamase" evidence="2">
    <location>
        <begin position="68"/>
        <end position="285"/>
    </location>
</feature>
<dbReference type="Pfam" id="PF21221">
    <property type="entry name" value="B_lactamase-like_C"/>
    <property type="match status" value="1"/>
</dbReference>
<dbReference type="STRING" id="637679.GCA_001550055_03146"/>
<dbReference type="InterPro" id="IPR001279">
    <property type="entry name" value="Metallo-B-lactamas"/>
</dbReference>
<dbReference type="RefSeq" id="WP_068306851.1">
    <property type="nucleotide sequence ID" value="NZ_FNAK01000006.1"/>
</dbReference>
<dbReference type="InterPro" id="IPR048933">
    <property type="entry name" value="B_lactamase-like_C"/>
</dbReference>
<dbReference type="SUPFAM" id="SSF56281">
    <property type="entry name" value="Metallo-hydrolase/oxidoreductase"/>
    <property type="match status" value="1"/>
</dbReference>
<evidence type="ECO:0000259" key="2">
    <source>
        <dbReference type="SMART" id="SM00849"/>
    </source>
</evidence>
<evidence type="ECO:0000256" key="1">
    <source>
        <dbReference type="ARBA" id="ARBA00005250"/>
    </source>
</evidence>
<dbReference type="PANTHER" id="PTHR42951:SF4">
    <property type="entry name" value="ACYL-COENZYME A THIOESTERASE MBLAC2"/>
    <property type="match status" value="1"/>
</dbReference>
<dbReference type="GO" id="GO:0017001">
    <property type="term" value="P:antibiotic catabolic process"/>
    <property type="evidence" value="ECO:0007669"/>
    <property type="project" value="UniProtKB-ARBA"/>
</dbReference>
<protein>
    <submittedName>
        <fullName evidence="3">Glyoxylase, beta-lactamase superfamily II</fullName>
    </submittedName>
</protein>
<accession>A0A1G7CHI9</accession>
<dbReference type="InterPro" id="IPR036866">
    <property type="entry name" value="RibonucZ/Hydroxyglut_hydro"/>
</dbReference>